<protein>
    <submittedName>
        <fullName evidence="1">Uncharacterized protein</fullName>
    </submittedName>
</protein>
<sequence>MKPLFALSLFLNLGLLVAVGYLLARGPEVVTRKEQVVVTKTLNPNIELETRIIALEAELVQENAKVTDTTSAMNRSWRELPPIIIPQTPAELGAMDGRVFRILWDLRERFPEFPEPGSEDYEIFVNGLDAFFAQLTPLFVARQEMESGKLSAGDVDGYVEGYFETKLGLPAQWTTQVLEVVRRYRKDPEFLTYQNRILNRDPFSSLSENVELAEAAYLEISSLLSQGGVEYEDRLLVQLTRDSLFSTDQGDVRMYFTLFDDLMSTYQP</sequence>
<evidence type="ECO:0000313" key="2">
    <source>
        <dbReference type="Proteomes" id="UP000546464"/>
    </source>
</evidence>
<name>A0A842HAK1_9BACT</name>
<organism evidence="1 2">
    <name type="scientific">Ruficoccus amylovorans</name>
    <dbReference type="NCBI Taxonomy" id="1804625"/>
    <lineage>
        <taxon>Bacteria</taxon>
        <taxon>Pseudomonadati</taxon>
        <taxon>Verrucomicrobiota</taxon>
        <taxon>Opitutia</taxon>
        <taxon>Puniceicoccales</taxon>
        <taxon>Cerasicoccaceae</taxon>
        <taxon>Ruficoccus</taxon>
    </lineage>
</organism>
<dbReference type="Proteomes" id="UP000546464">
    <property type="component" value="Unassembled WGS sequence"/>
</dbReference>
<proteinExistence type="predicted"/>
<keyword evidence="2" id="KW-1185">Reference proteome</keyword>
<gene>
    <name evidence="1" type="ORF">H5P28_03735</name>
</gene>
<dbReference type="AlphaFoldDB" id="A0A842HAK1"/>
<comment type="caution">
    <text evidence="1">The sequence shown here is derived from an EMBL/GenBank/DDBJ whole genome shotgun (WGS) entry which is preliminary data.</text>
</comment>
<reference evidence="1 2" key="1">
    <citation type="submission" date="2020-07" db="EMBL/GenBank/DDBJ databases">
        <authorList>
            <person name="Feng X."/>
        </authorList>
    </citation>
    <scope>NUCLEOTIDE SEQUENCE [LARGE SCALE GENOMIC DNA]</scope>
    <source>
        <strain evidence="1 2">JCM31066</strain>
    </source>
</reference>
<dbReference type="EMBL" id="JACHVB010000013">
    <property type="protein sequence ID" value="MBC2593365.1"/>
    <property type="molecule type" value="Genomic_DNA"/>
</dbReference>
<evidence type="ECO:0000313" key="1">
    <source>
        <dbReference type="EMBL" id="MBC2593365.1"/>
    </source>
</evidence>
<accession>A0A842HAK1</accession>
<dbReference type="RefSeq" id="WP_185674374.1">
    <property type="nucleotide sequence ID" value="NZ_JACHVB010000013.1"/>
</dbReference>